<name>A0A0K2SVP8_LEPSM</name>
<evidence type="ECO:0000259" key="2">
    <source>
        <dbReference type="PROSITE" id="PS50097"/>
    </source>
</evidence>
<evidence type="ECO:0000256" key="1">
    <source>
        <dbReference type="SAM" id="MobiDB-lite"/>
    </source>
</evidence>
<evidence type="ECO:0000313" key="3">
    <source>
        <dbReference type="EMBL" id="CDW17482.1"/>
    </source>
</evidence>
<sequence length="847" mass="95106">MMTEGPPTPTSSSGVLLLGETEYVTVLESMVPTYSIPATVECSTESTKKAPLEAPDLPLKPVKVDNWGIYLLQRLHSFYEKGEHTDLVLRFPAHSDLIPIHRLVFEAATDWLVPHQTQVARGIIDMPHNFTPDVVRPVVNFMYTGRLTTGNASYDRIKETAELLRMSVLIKLIDDAKTRTNERPPIKKNTSDPVRQIKRIKTIEKRFEDHKRRSRILALKERERILEEKNRLPGKKLPFWKKRTIPVNSSTVSINNSENTTTSTTTTTLPIQISNSNVHPELEKTLLNDLDHGKIPASSNTIIPNPQSEHNCSSSKDNNQKPMSQHQSQNSDGEIQSPQIPTIIYKRKITSESDMNQRKGPDSQQAVLFDHVRETGSKKQTKSSTNSLAENPNNEDNVKTPNDIDESMKELLEEQRKRLTLRQENSDNEEDDHHNQDDYVGGDDEYYLGEMIEEDSNKQSSIVSSSELPKFVAKKSLPVSESVPVAPSKVVRFSLTPSSNSSFNYKTQNTIFDEVKSNTNMESHSLDLPPPPSSQSLSQPNTMPPPDSPKKDSKPSSKSDTVIKVYSDSGDKKQVISEVLKKNPGLLKNHRQVKLKIMTKDSDNKQSVQCVTLRASESSVNIPSVIKNTPDKRLTEKRIRIMNNLNGDYKHSPKVMYTGRRGRPKQIKEGEFDPHEQVRQEIDQRLSRNGFYETKGKQDPKTKVSGQIQHITTQAFQPVQTLENTPIELSSSNIATKPSTEAEAMSKVASGIATSIYLVPPDFVEGSATSNGGSNFMGASHSFPISMNEDVIISKNDLSSSNLSKKNPNPNLTEERSTDLDKVSALVLEWDEEDEEEEQKLIKKTLK</sequence>
<feature type="region of interest" description="Disordered" evidence="1">
    <location>
        <begin position="374"/>
        <end position="402"/>
    </location>
</feature>
<feature type="region of interest" description="Disordered" evidence="1">
    <location>
        <begin position="421"/>
        <end position="443"/>
    </location>
</feature>
<feature type="region of interest" description="Disordered" evidence="1">
    <location>
        <begin position="799"/>
        <end position="818"/>
    </location>
</feature>
<dbReference type="InterPro" id="IPR011333">
    <property type="entry name" value="SKP1/BTB/POZ_sf"/>
</dbReference>
<reference evidence="3" key="1">
    <citation type="submission" date="2014-05" db="EMBL/GenBank/DDBJ databases">
        <authorList>
            <person name="Chronopoulou M."/>
        </authorList>
    </citation>
    <scope>NUCLEOTIDE SEQUENCE</scope>
    <source>
        <tissue evidence="3">Whole organism</tissue>
    </source>
</reference>
<organism evidence="3">
    <name type="scientific">Lepeophtheirus salmonis</name>
    <name type="common">Salmon louse</name>
    <name type="synonym">Caligus salmonis</name>
    <dbReference type="NCBI Taxonomy" id="72036"/>
    <lineage>
        <taxon>Eukaryota</taxon>
        <taxon>Metazoa</taxon>
        <taxon>Ecdysozoa</taxon>
        <taxon>Arthropoda</taxon>
        <taxon>Crustacea</taxon>
        <taxon>Multicrustacea</taxon>
        <taxon>Hexanauplia</taxon>
        <taxon>Copepoda</taxon>
        <taxon>Siphonostomatoida</taxon>
        <taxon>Caligidae</taxon>
        <taxon>Lepeophtheirus</taxon>
    </lineage>
</organism>
<dbReference type="AlphaFoldDB" id="A0A0K2SVP8"/>
<dbReference type="EMBL" id="HACA01000121">
    <property type="protein sequence ID" value="CDW17482.1"/>
    <property type="molecule type" value="Transcribed_RNA"/>
</dbReference>
<dbReference type="OrthoDB" id="10069414at2759"/>
<dbReference type="Gene3D" id="3.30.710.10">
    <property type="entry name" value="Potassium Channel Kv1.1, Chain A"/>
    <property type="match status" value="1"/>
</dbReference>
<feature type="region of interest" description="Disordered" evidence="1">
    <location>
        <begin position="251"/>
        <end position="276"/>
    </location>
</feature>
<feature type="compositionally biased region" description="Low complexity" evidence="1">
    <location>
        <begin position="799"/>
        <end position="812"/>
    </location>
</feature>
<dbReference type="Pfam" id="PF00651">
    <property type="entry name" value="BTB"/>
    <property type="match status" value="1"/>
</dbReference>
<feature type="domain" description="BTB" evidence="2">
    <location>
        <begin position="85"/>
        <end position="151"/>
    </location>
</feature>
<dbReference type="SUPFAM" id="SSF54695">
    <property type="entry name" value="POZ domain"/>
    <property type="match status" value="1"/>
</dbReference>
<feature type="region of interest" description="Disordered" evidence="1">
    <location>
        <begin position="521"/>
        <end position="561"/>
    </location>
</feature>
<dbReference type="PROSITE" id="PS50097">
    <property type="entry name" value="BTB"/>
    <property type="match status" value="1"/>
</dbReference>
<feature type="compositionally biased region" description="Basic and acidic residues" evidence="1">
    <location>
        <begin position="548"/>
        <end position="557"/>
    </location>
</feature>
<protein>
    <recommendedName>
        <fullName evidence="2">BTB domain-containing protein</fullName>
    </recommendedName>
</protein>
<feature type="compositionally biased region" description="Low complexity" evidence="1">
    <location>
        <begin position="251"/>
        <end position="268"/>
    </location>
</feature>
<feature type="compositionally biased region" description="Polar residues" evidence="1">
    <location>
        <begin position="297"/>
        <end position="340"/>
    </location>
</feature>
<proteinExistence type="predicted"/>
<gene>
    <name evidence="3" type="primary">Dper\GL12069</name>
</gene>
<feature type="region of interest" description="Disordered" evidence="1">
    <location>
        <begin position="291"/>
        <end position="340"/>
    </location>
</feature>
<accession>A0A0K2SVP8</accession>
<dbReference type="InterPro" id="IPR000210">
    <property type="entry name" value="BTB/POZ_dom"/>
</dbReference>
<feature type="compositionally biased region" description="Polar residues" evidence="1">
    <location>
        <begin position="382"/>
        <end position="395"/>
    </location>
</feature>